<protein>
    <submittedName>
        <fullName evidence="1">Uncharacterized protein</fullName>
    </submittedName>
</protein>
<dbReference type="RefSeq" id="WP_107892315.1">
    <property type="nucleotide sequence ID" value="NZ_NHSI01000061.1"/>
</dbReference>
<accession>A0A2T5BS55</accession>
<dbReference type="AlphaFoldDB" id="A0A2T5BS55"/>
<proteinExistence type="predicted"/>
<dbReference type="OrthoDB" id="7856755at2"/>
<evidence type="ECO:0000313" key="2">
    <source>
        <dbReference type="Proteomes" id="UP000243859"/>
    </source>
</evidence>
<name>A0A2T5BS55_9RHOB</name>
<sequence>MRATILFFYRDRYTDTALGQGKTETGMRIRSWSGLHVLDYLETETGKMPTLLCGPIEIPIT</sequence>
<dbReference type="EMBL" id="QAAA01000008">
    <property type="protein sequence ID" value="PTN02126.1"/>
    <property type="molecule type" value="Genomic_DNA"/>
</dbReference>
<gene>
    <name evidence="1" type="ORF">C8N32_10877</name>
</gene>
<reference evidence="1 2" key="1">
    <citation type="submission" date="2018-04" db="EMBL/GenBank/DDBJ databases">
        <title>Genomic Encyclopedia of Archaeal and Bacterial Type Strains, Phase II (KMG-II): from individual species to whole genera.</title>
        <authorList>
            <person name="Goeker M."/>
        </authorList>
    </citation>
    <scope>NUCLEOTIDE SEQUENCE [LARGE SCALE GENOMIC DNA]</scope>
    <source>
        <strain evidence="1 2">DSM 18064</strain>
    </source>
</reference>
<comment type="caution">
    <text evidence="1">The sequence shown here is derived from an EMBL/GenBank/DDBJ whole genome shotgun (WGS) entry which is preliminary data.</text>
</comment>
<keyword evidence="2" id="KW-1185">Reference proteome</keyword>
<dbReference type="Proteomes" id="UP000243859">
    <property type="component" value="Unassembled WGS sequence"/>
</dbReference>
<evidence type="ECO:0000313" key="1">
    <source>
        <dbReference type="EMBL" id="PTN02126.1"/>
    </source>
</evidence>
<organism evidence="1 2">
    <name type="scientific">Rhodovulum imhoffii</name>
    <dbReference type="NCBI Taxonomy" id="365340"/>
    <lineage>
        <taxon>Bacteria</taxon>
        <taxon>Pseudomonadati</taxon>
        <taxon>Pseudomonadota</taxon>
        <taxon>Alphaproteobacteria</taxon>
        <taxon>Rhodobacterales</taxon>
        <taxon>Paracoccaceae</taxon>
        <taxon>Rhodovulum</taxon>
    </lineage>
</organism>